<evidence type="ECO:0000256" key="1">
    <source>
        <dbReference type="SAM" id="MobiDB-lite"/>
    </source>
</evidence>
<dbReference type="GeneID" id="5896160"/>
<dbReference type="InParanoid" id="A9VDV7"/>
<dbReference type="GO" id="GO:0005085">
    <property type="term" value="F:guanyl-nucleotide exchange factor activity"/>
    <property type="evidence" value="ECO:0000318"/>
    <property type="project" value="GO_Central"/>
</dbReference>
<feature type="compositionally biased region" description="Polar residues" evidence="1">
    <location>
        <begin position="134"/>
        <end position="145"/>
    </location>
</feature>
<dbReference type="InterPro" id="IPR045046">
    <property type="entry name" value="Vps9-like"/>
</dbReference>
<organism evidence="3 4">
    <name type="scientific">Monosiga brevicollis</name>
    <name type="common">Choanoflagellate</name>
    <dbReference type="NCBI Taxonomy" id="81824"/>
    <lineage>
        <taxon>Eukaryota</taxon>
        <taxon>Choanoflagellata</taxon>
        <taxon>Craspedida</taxon>
        <taxon>Salpingoecidae</taxon>
        <taxon>Monosiga</taxon>
    </lineage>
</organism>
<dbReference type="EMBL" id="CH991591">
    <property type="protein sequence ID" value="EDQ84286.1"/>
    <property type="molecule type" value="Genomic_DNA"/>
</dbReference>
<feature type="compositionally biased region" description="Low complexity" evidence="1">
    <location>
        <begin position="147"/>
        <end position="174"/>
    </location>
</feature>
<keyword evidence="4" id="KW-1185">Reference proteome</keyword>
<dbReference type="STRING" id="81824.A9VDV7"/>
<dbReference type="OMA" id="LANHELW"/>
<gene>
    <name evidence="3" type="ORF">MONBRDRAFT_30406</name>
</gene>
<dbReference type="GO" id="GO:0005829">
    <property type="term" value="C:cytosol"/>
    <property type="evidence" value="ECO:0000318"/>
    <property type="project" value="GO_Central"/>
</dbReference>
<name>A9VDV7_MONBE</name>
<feature type="compositionally biased region" description="Low complexity" evidence="1">
    <location>
        <begin position="287"/>
        <end position="309"/>
    </location>
</feature>
<feature type="domain" description="RABX5 catalytic core helical" evidence="2">
    <location>
        <begin position="350"/>
        <end position="414"/>
    </location>
</feature>
<feature type="compositionally biased region" description="Polar residues" evidence="1">
    <location>
        <begin position="245"/>
        <end position="256"/>
    </location>
</feature>
<dbReference type="GO" id="GO:0031267">
    <property type="term" value="F:small GTPase binding"/>
    <property type="evidence" value="ECO:0000318"/>
    <property type="project" value="GO_Central"/>
</dbReference>
<reference evidence="3 4" key="1">
    <citation type="journal article" date="2008" name="Nature">
        <title>The genome of the choanoflagellate Monosiga brevicollis and the origin of metazoans.</title>
        <authorList>
            <consortium name="JGI Sequencing"/>
            <person name="King N."/>
            <person name="Westbrook M.J."/>
            <person name="Young S.L."/>
            <person name="Kuo A."/>
            <person name="Abedin M."/>
            <person name="Chapman J."/>
            <person name="Fairclough S."/>
            <person name="Hellsten U."/>
            <person name="Isogai Y."/>
            <person name="Letunic I."/>
            <person name="Marr M."/>
            <person name="Pincus D."/>
            <person name="Putnam N."/>
            <person name="Rokas A."/>
            <person name="Wright K.J."/>
            <person name="Zuzow R."/>
            <person name="Dirks W."/>
            <person name="Good M."/>
            <person name="Goodstein D."/>
            <person name="Lemons D."/>
            <person name="Li W."/>
            <person name="Lyons J.B."/>
            <person name="Morris A."/>
            <person name="Nichols S."/>
            <person name="Richter D.J."/>
            <person name="Salamov A."/>
            <person name="Bork P."/>
            <person name="Lim W.A."/>
            <person name="Manning G."/>
            <person name="Miller W.T."/>
            <person name="McGinnis W."/>
            <person name="Shapiro H."/>
            <person name="Tjian R."/>
            <person name="Grigoriev I.V."/>
            <person name="Rokhsar D."/>
        </authorList>
    </citation>
    <scope>NUCLEOTIDE SEQUENCE [LARGE SCALE GENOMIC DNA]</scope>
    <source>
        <strain evidence="4">MX1 / ATCC 50154</strain>
    </source>
</reference>
<dbReference type="GO" id="GO:0030139">
    <property type="term" value="C:endocytic vesicle"/>
    <property type="evidence" value="ECO:0000318"/>
    <property type="project" value="GO_Central"/>
</dbReference>
<feature type="compositionally biased region" description="Polar residues" evidence="1">
    <location>
        <begin position="175"/>
        <end position="194"/>
    </location>
</feature>
<dbReference type="SUPFAM" id="SSF109993">
    <property type="entry name" value="VPS9 domain"/>
    <property type="match status" value="1"/>
</dbReference>
<dbReference type="Gene3D" id="1.10.246.120">
    <property type="match status" value="1"/>
</dbReference>
<accession>A9VDV7</accession>
<feature type="region of interest" description="Disordered" evidence="1">
    <location>
        <begin position="133"/>
        <end position="218"/>
    </location>
</feature>
<dbReference type="KEGG" id="mbr:MONBRDRAFT_30406"/>
<feature type="compositionally biased region" description="Polar residues" evidence="1">
    <location>
        <begin position="318"/>
        <end position="328"/>
    </location>
</feature>
<feature type="region of interest" description="Disordered" evidence="1">
    <location>
        <begin position="553"/>
        <end position="605"/>
    </location>
</feature>
<dbReference type="RefSeq" id="XP_001750916.1">
    <property type="nucleotide sequence ID" value="XM_001750864.1"/>
</dbReference>
<feature type="compositionally biased region" description="Polar residues" evidence="1">
    <location>
        <begin position="277"/>
        <end position="286"/>
    </location>
</feature>
<feature type="compositionally biased region" description="Low complexity" evidence="1">
    <location>
        <begin position="621"/>
        <end position="644"/>
    </location>
</feature>
<feature type="region of interest" description="Disordered" evidence="1">
    <location>
        <begin position="618"/>
        <end position="652"/>
    </location>
</feature>
<dbReference type="AlphaFoldDB" id="A9VDV7"/>
<sequence>MLLWKRSLTQSPPLARPPNLVSIPSLSVSDIHKNSLKRLNATHKSLILPYSQTLAGLDLAPQLEFSPYKMAGIPPSSPSLLSGYGGGNSNSNSNSYANSNTNSNAALYDLFDPLANSNTRAAAAAANVNLDPASNANNANINTRPDSAPQSHPSQQQQQQFHPAHAAPHSPASSTGLNPHQPTNPNTPSSTAATSDLFGDLLGTPRQPVAASSGAASTAGFSDRVARVNDLNDERESVDAHHGDTASTRSALSRSPHSLGGYRDGSNTPSEDEAAASDTSLAAPQDSTPLTTSHDSPPSSTSNSTLPAPEAAPPTPAQNSLLPDNNSTPRFNFQAFLAKMREPSASTLVKPIRDFIGRFTQPVHNPDEAVQPIRDFLDKINHDLANHELWRDATDADLEYGYEGMEKYIMSKLYQYVFQPPHSDDVHQDQALTDRMKMLAFIKPEVSFMPSRLDALDAVRHGHKVTFFFAVSQHLEISAAVTNHEADLAEAQTELIKIDSYRSPRDKLLGEAGYYLTNMQGAARFIQTVDSSQLAIEREEFDMHLNAMLEAMHGDSSAPPVSGPATPASSAVASQSGVGGGVANKQRPTRPPPPRPNAGPTSEELRPRADSIMAHHPVTPAPAQNARPAAAAAAAATAARGSGSSERRSTPTFSLNQHCHTLLIRHMVVLRTALLELRLCVCIVG</sequence>
<feature type="region of interest" description="Disordered" evidence="1">
    <location>
        <begin position="234"/>
        <end position="328"/>
    </location>
</feature>
<protein>
    <recommendedName>
        <fullName evidence="2">RABX5 catalytic core helical domain-containing protein</fullName>
    </recommendedName>
</protein>
<dbReference type="GO" id="GO:0016192">
    <property type="term" value="P:vesicle-mediated transport"/>
    <property type="evidence" value="ECO:0007669"/>
    <property type="project" value="InterPro"/>
</dbReference>
<evidence type="ECO:0000313" key="4">
    <source>
        <dbReference type="Proteomes" id="UP000001357"/>
    </source>
</evidence>
<dbReference type="Gene3D" id="1.20.1050.80">
    <property type="entry name" value="VPS9 domain"/>
    <property type="match status" value="2"/>
</dbReference>
<dbReference type="InterPro" id="IPR037191">
    <property type="entry name" value="VPS9_dom_sf"/>
</dbReference>
<proteinExistence type="predicted"/>
<feature type="compositionally biased region" description="Basic and acidic residues" evidence="1">
    <location>
        <begin position="234"/>
        <end position="244"/>
    </location>
</feature>
<evidence type="ECO:0000259" key="2">
    <source>
        <dbReference type="Pfam" id="PF18151"/>
    </source>
</evidence>
<dbReference type="Pfam" id="PF18151">
    <property type="entry name" value="DUF5601"/>
    <property type="match status" value="1"/>
</dbReference>
<evidence type="ECO:0000313" key="3">
    <source>
        <dbReference type="EMBL" id="EDQ84286.1"/>
    </source>
</evidence>
<dbReference type="PANTHER" id="PTHR23101">
    <property type="entry name" value="RAB GDP/GTP EXCHANGE FACTOR"/>
    <property type="match status" value="1"/>
</dbReference>
<dbReference type="Proteomes" id="UP000001357">
    <property type="component" value="Unassembled WGS sequence"/>
</dbReference>
<dbReference type="InterPro" id="IPR041545">
    <property type="entry name" value="DUF5601"/>
</dbReference>
<dbReference type="PANTHER" id="PTHR23101:SF25">
    <property type="entry name" value="GTPASE-ACTIVATING PROTEIN AND VPS9 DOMAIN-CONTAINING PROTEIN 1"/>
    <property type="match status" value="1"/>
</dbReference>
<dbReference type="eggNOG" id="KOG2319">
    <property type="taxonomic scope" value="Eukaryota"/>
</dbReference>